<dbReference type="Gene3D" id="3.30.1680.10">
    <property type="entry name" value="ligand-binding face of the semaphorins, domain 2"/>
    <property type="match status" value="1"/>
</dbReference>
<dbReference type="Gene3D" id="3.40.50.410">
    <property type="entry name" value="von Willebrand factor, type A domain"/>
    <property type="match status" value="1"/>
</dbReference>
<dbReference type="InterPro" id="IPR036349">
    <property type="entry name" value="Integrin_bsu_tail_dom_sf"/>
</dbReference>
<feature type="domain" description="PSI" evidence="27">
    <location>
        <begin position="13"/>
        <end position="63"/>
    </location>
</feature>
<dbReference type="Pfam" id="PF18372">
    <property type="entry name" value="I-EGF_1"/>
    <property type="match status" value="1"/>
</dbReference>
<keyword evidence="22" id="KW-0325">Glycoprotein</keyword>
<dbReference type="Gene3D" id="2.60.40.1510">
    <property type="entry name" value="ntegrin, alpha v. Chain A, domain 3"/>
    <property type="match status" value="1"/>
</dbReference>
<evidence type="ECO:0000256" key="2">
    <source>
        <dbReference type="ARBA" id="ARBA00004223"/>
    </source>
</evidence>
<dbReference type="GO" id="GO:0098609">
    <property type="term" value="P:cell-cell adhesion"/>
    <property type="evidence" value="ECO:0007669"/>
    <property type="project" value="TreeGrafter"/>
</dbReference>
<evidence type="ECO:0000256" key="17">
    <source>
        <dbReference type="ARBA" id="ARBA00022949"/>
    </source>
</evidence>
<reference evidence="30" key="1">
    <citation type="journal article" date="2006" name="Science">
        <title>Ancient noncoding elements conserved in the human genome.</title>
        <authorList>
            <person name="Venkatesh B."/>
            <person name="Kirkness E.F."/>
            <person name="Loh Y.H."/>
            <person name="Halpern A.L."/>
            <person name="Lee A.P."/>
            <person name="Johnson J."/>
            <person name="Dandona N."/>
            <person name="Viswanathan L.D."/>
            <person name="Tay A."/>
            <person name="Venter J.C."/>
            <person name="Strausberg R.L."/>
            <person name="Brenner S."/>
        </authorList>
    </citation>
    <scope>NUCLEOTIDE SEQUENCE [LARGE SCALE GENOMIC DNA]</scope>
</reference>
<accession>A0A4W3HV82</accession>
<feature type="disulfide bond" evidence="24">
    <location>
        <begin position="451"/>
        <end position="455"/>
    </location>
</feature>
<proteinExistence type="inferred from homology"/>
<evidence type="ECO:0000256" key="11">
    <source>
        <dbReference type="ARBA" id="ARBA00022723"/>
    </source>
</evidence>
<keyword evidence="7" id="KW-0245">EGF-like domain</keyword>
<evidence type="ECO:0000256" key="14">
    <source>
        <dbReference type="ARBA" id="ARBA00022837"/>
    </source>
</evidence>
<reference evidence="30" key="2">
    <citation type="journal article" date="2007" name="PLoS Biol.">
        <title>Survey sequencing and comparative analysis of the elephant shark (Callorhinchus milii) genome.</title>
        <authorList>
            <person name="Venkatesh B."/>
            <person name="Kirkness E.F."/>
            <person name="Loh Y.H."/>
            <person name="Halpern A.L."/>
            <person name="Lee A.P."/>
            <person name="Johnson J."/>
            <person name="Dandona N."/>
            <person name="Viswanathan L.D."/>
            <person name="Tay A."/>
            <person name="Venter J.C."/>
            <person name="Strausberg R.L."/>
            <person name="Brenner S."/>
        </authorList>
    </citation>
    <scope>NUCLEOTIDE SEQUENCE [LARGE SCALE GENOMIC DNA]</scope>
</reference>
<evidence type="ECO:0000256" key="20">
    <source>
        <dbReference type="ARBA" id="ARBA00023136"/>
    </source>
</evidence>
<feature type="disulfide bond" evidence="24">
    <location>
        <begin position="474"/>
        <end position="513"/>
    </location>
</feature>
<dbReference type="AlphaFoldDB" id="A0A4W3HV82"/>
<feature type="disulfide bond" evidence="24">
    <location>
        <begin position="608"/>
        <end position="618"/>
    </location>
</feature>
<evidence type="ECO:0000256" key="12">
    <source>
        <dbReference type="ARBA" id="ARBA00022729"/>
    </source>
</evidence>
<evidence type="ECO:0000259" key="28">
    <source>
        <dbReference type="SMART" id="SM01242"/>
    </source>
</evidence>
<dbReference type="GO" id="GO:0007517">
    <property type="term" value="P:muscle organ development"/>
    <property type="evidence" value="ECO:0007669"/>
    <property type="project" value="UniProtKB-KW"/>
</dbReference>
<feature type="disulfide bond" evidence="24">
    <location>
        <begin position="35"/>
        <end position="51"/>
    </location>
</feature>
<dbReference type="InterPro" id="IPR057073">
    <property type="entry name" value="EGF_integrin_2"/>
</dbReference>
<dbReference type="GO" id="GO:0043236">
    <property type="term" value="F:laminin binding"/>
    <property type="evidence" value="ECO:0007669"/>
    <property type="project" value="TreeGrafter"/>
</dbReference>
<evidence type="ECO:0000256" key="21">
    <source>
        <dbReference type="ARBA" id="ARBA00023157"/>
    </source>
</evidence>
<dbReference type="GO" id="GO:0001968">
    <property type="term" value="F:fibronectin binding"/>
    <property type="evidence" value="ECO:0007669"/>
    <property type="project" value="TreeGrafter"/>
</dbReference>
<dbReference type="Pfam" id="PF23105">
    <property type="entry name" value="EGF_integrin"/>
    <property type="match status" value="1"/>
</dbReference>
<dbReference type="PANTHER" id="PTHR10082:SF28">
    <property type="entry name" value="INTEGRIN BETA-1"/>
    <property type="match status" value="1"/>
</dbReference>
<keyword evidence="19 25" id="KW-0401">Integrin</keyword>
<keyword evidence="30" id="KW-1185">Reference proteome</keyword>
<dbReference type="FunFam" id="2.10.25.10:FF:000155">
    <property type="entry name" value="Integrin beta"/>
    <property type="match status" value="1"/>
</dbReference>
<dbReference type="SUPFAM" id="SSF69687">
    <property type="entry name" value="Integrin beta tail domain"/>
    <property type="match status" value="1"/>
</dbReference>
<dbReference type="Pfam" id="PF17205">
    <property type="entry name" value="PSI_integrin"/>
    <property type="match status" value="1"/>
</dbReference>
<evidence type="ECO:0000256" key="15">
    <source>
        <dbReference type="ARBA" id="ARBA00022842"/>
    </source>
</evidence>
<evidence type="ECO:0000313" key="30">
    <source>
        <dbReference type="Proteomes" id="UP000314986"/>
    </source>
</evidence>
<dbReference type="GO" id="GO:0009986">
    <property type="term" value="C:cell surface"/>
    <property type="evidence" value="ECO:0007669"/>
    <property type="project" value="TreeGrafter"/>
</dbReference>
<dbReference type="SUPFAM" id="SSF103575">
    <property type="entry name" value="Plexin repeat"/>
    <property type="match status" value="1"/>
</dbReference>
<evidence type="ECO:0000256" key="9">
    <source>
        <dbReference type="ARBA" id="ARBA00022553"/>
    </source>
</evidence>
<dbReference type="GO" id="GO:0016477">
    <property type="term" value="P:cell migration"/>
    <property type="evidence" value="ECO:0007669"/>
    <property type="project" value="TreeGrafter"/>
</dbReference>
<evidence type="ECO:0000256" key="6">
    <source>
        <dbReference type="ARBA" id="ARBA00022475"/>
    </source>
</evidence>
<dbReference type="FunFam" id="3.30.1680.10:FF:000002">
    <property type="entry name" value="Integrin beta"/>
    <property type="match status" value="1"/>
</dbReference>
<dbReference type="GO" id="GO:0008305">
    <property type="term" value="C:integrin complex"/>
    <property type="evidence" value="ECO:0007669"/>
    <property type="project" value="TreeGrafter"/>
</dbReference>
<dbReference type="InterPro" id="IPR057243">
    <property type="entry name" value="Integrin_I-EGF_CS"/>
</dbReference>
<dbReference type="GO" id="GO:0033627">
    <property type="term" value="P:cell adhesion mediated by integrin"/>
    <property type="evidence" value="ECO:0007669"/>
    <property type="project" value="TreeGrafter"/>
</dbReference>
<feature type="disulfide bond" evidence="24">
    <location>
        <begin position="543"/>
        <end position="548"/>
    </location>
</feature>
<dbReference type="GO" id="GO:0019901">
    <property type="term" value="F:protein kinase binding"/>
    <property type="evidence" value="ECO:0007669"/>
    <property type="project" value="TreeGrafter"/>
</dbReference>
<reference evidence="29" key="4">
    <citation type="submission" date="2025-08" db="UniProtKB">
        <authorList>
            <consortium name="Ensembl"/>
        </authorList>
    </citation>
    <scope>IDENTIFICATION</scope>
</reference>
<feature type="disulfide bond" evidence="24">
    <location>
        <begin position="580"/>
        <end position="587"/>
    </location>
</feature>
<dbReference type="GO" id="GO:0005925">
    <property type="term" value="C:focal adhesion"/>
    <property type="evidence" value="ECO:0007669"/>
    <property type="project" value="TreeGrafter"/>
</dbReference>
<dbReference type="GO" id="GO:0005178">
    <property type="term" value="F:integrin binding"/>
    <property type="evidence" value="ECO:0007669"/>
    <property type="project" value="TreeGrafter"/>
</dbReference>
<dbReference type="GO" id="GO:0032587">
    <property type="term" value="C:ruffle membrane"/>
    <property type="evidence" value="ECO:0007669"/>
    <property type="project" value="UniProtKB-SubCell"/>
</dbReference>
<evidence type="ECO:0000256" key="22">
    <source>
        <dbReference type="ARBA" id="ARBA00023180"/>
    </source>
</evidence>
<organism evidence="29 30">
    <name type="scientific">Callorhinchus milii</name>
    <name type="common">Ghost shark</name>
    <dbReference type="NCBI Taxonomy" id="7868"/>
    <lineage>
        <taxon>Eukaryota</taxon>
        <taxon>Metazoa</taxon>
        <taxon>Chordata</taxon>
        <taxon>Craniata</taxon>
        <taxon>Vertebrata</taxon>
        <taxon>Chondrichthyes</taxon>
        <taxon>Holocephali</taxon>
        <taxon>Chimaeriformes</taxon>
        <taxon>Callorhinchidae</taxon>
        <taxon>Callorhinchus</taxon>
    </lineage>
</organism>
<protein>
    <recommendedName>
        <fullName evidence="25">Integrin beta</fullName>
    </recommendedName>
</protein>
<dbReference type="SUPFAM" id="SSF57196">
    <property type="entry name" value="EGF/Laminin"/>
    <property type="match status" value="2"/>
</dbReference>
<feature type="disulfide bond" evidence="24">
    <location>
        <begin position="564"/>
        <end position="595"/>
    </location>
</feature>
<dbReference type="PRINTS" id="PR01186">
    <property type="entry name" value="INTEGRINB"/>
</dbReference>
<dbReference type="SMART" id="SM00187">
    <property type="entry name" value="INB"/>
    <property type="match status" value="1"/>
</dbReference>
<dbReference type="Pfam" id="PF07965">
    <property type="entry name" value="Integrin_B_tail"/>
    <property type="match status" value="1"/>
</dbReference>
<dbReference type="GO" id="GO:0030027">
    <property type="term" value="C:lamellipodium"/>
    <property type="evidence" value="ECO:0007669"/>
    <property type="project" value="UniProtKB-SubCell"/>
</dbReference>
<feature type="disulfide bond" evidence="24">
    <location>
        <begin position="423"/>
        <end position="671"/>
    </location>
</feature>
<dbReference type="InterPro" id="IPR040622">
    <property type="entry name" value="EGF_integrin_1"/>
</dbReference>
<keyword evidence="6" id="KW-1003">Cell membrane</keyword>
<evidence type="ECO:0000256" key="7">
    <source>
        <dbReference type="ARBA" id="ARBA00022536"/>
    </source>
</evidence>
<feature type="domain" description="Integrin beta subunit tail" evidence="28">
    <location>
        <begin position="628"/>
        <end position="707"/>
    </location>
</feature>
<dbReference type="GO" id="GO:0098639">
    <property type="term" value="F:collagen binding involved in cell-matrix adhesion"/>
    <property type="evidence" value="ECO:0007669"/>
    <property type="project" value="TreeGrafter"/>
</dbReference>
<feature type="disulfide bond" evidence="24">
    <location>
        <begin position="569"/>
        <end position="578"/>
    </location>
</feature>
<feature type="disulfide bond" evidence="24">
    <location>
        <begin position="628"/>
        <end position="637"/>
    </location>
</feature>
<feature type="disulfide bond" evidence="24">
    <location>
        <begin position="249"/>
        <end position="288"/>
    </location>
</feature>
<dbReference type="SUPFAM" id="SSF53300">
    <property type="entry name" value="vWA-like"/>
    <property type="match status" value="1"/>
</dbReference>
<dbReference type="GeneTree" id="ENSGT01150000286983"/>
<dbReference type="SUPFAM" id="SSF69179">
    <property type="entry name" value="Integrin domains"/>
    <property type="match status" value="1"/>
</dbReference>
<name>A0A4W3HV82_CALMI</name>
<evidence type="ECO:0000256" key="23">
    <source>
        <dbReference type="ARBA" id="ARBA00023273"/>
    </source>
</evidence>
<evidence type="ECO:0000313" key="29">
    <source>
        <dbReference type="Ensembl" id="ENSCMIP00000021358.1"/>
    </source>
</evidence>
<dbReference type="InterPro" id="IPR032695">
    <property type="entry name" value="Integrin_dom_sf"/>
</dbReference>
<keyword evidence="12" id="KW-0732">Signal</keyword>
<evidence type="ECO:0000256" key="24">
    <source>
        <dbReference type="PIRSR" id="PIRSR002512-1"/>
    </source>
</evidence>
<feature type="disulfide bond" evidence="24">
    <location>
        <begin position="526"/>
        <end position="541"/>
    </location>
</feature>
<dbReference type="GO" id="GO:0046872">
    <property type="term" value="F:metal ion binding"/>
    <property type="evidence" value="ECO:0007669"/>
    <property type="project" value="UniProtKB-KW"/>
</dbReference>
<dbReference type="GO" id="GO:0045202">
    <property type="term" value="C:synapse"/>
    <property type="evidence" value="ECO:0007669"/>
    <property type="project" value="TreeGrafter"/>
</dbReference>
<feature type="disulfide bond" evidence="24">
    <location>
        <begin position="490"/>
        <end position="504"/>
    </location>
</feature>
<evidence type="ECO:0000256" key="25">
    <source>
        <dbReference type="RuleBase" id="RU000633"/>
    </source>
</evidence>
<dbReference type="GO" id="GO:0019960">
    <property type="term" value="F:C-X3-C chemokine binding"/>
    <property type="evidence" value="ECO:0007669"/>
    <property type="project" value="TreeGrafter"/>
</dbReference>
<dbReference type="InterPro" id="IPR033760">
    <property type="entry name" value="Integrin_beta_N"/>
</dbReference>
<reference evidence="30" key="3">
    <citation type="journal article" date="2014" name="Nature">
        <title>Elephant shark genome provides unique insights into gnathostome evolution.</title>
        <authorList>
            <consortium name="International Elephant Shark Genome Sequencing Consortium"/>
            <person name="Venkatesh B."/>
            <person name="Lee A.P."/>
            <person name="Ravi V."/>
            <person name="Maurya A.K."/>
            <person name="Lian M.M."/>
            <person name="Swann J.B."/>
            <person name="Ohta Y."/>
            <person name="Flajnik M.F."/>
            <person name="Sutoh Y."/>
            <person name="Kasahara M."/>
            <person name="Hoon S."/>
            <person name="Gangu V."/>
            <person name="Roy S.W."/>
            <person name="Irimia M."/>
            <person name="Korzh V."/>
            <person name="Kondrychyn I."/>
            <person name="Lim Z.W."/>
            <person name="Tay B.H."/>
            <person name="Tohari S."/>
            <person name="Kong K.W."/>
            <person name="Ho S."/>
            <person name="Lorente-Galdos B."/>
            <person name="Quilez J."/>
            <person name="Marques-Bonet T."/>
            <person name="Raney B.J."/>
            <person name="Ingham P.W."/>
            <person name="Tay A."/>
            <person name="Hillier L.W."/>
            <person name="Minx P."/>
            <person name="Boehm T."/>
            <person name="Wilson R.K."/>
            <person name="Brenner S."/>
            <person name="Warren W.C."/>
        </authorList>
    </citation>
    <scope>NUCLEOTIDE SEQUENCE [LARGE SCALE GENOMIC DNA]</scope>
</reference>
<keyword evidence="20" id="KW-0472">Membrane</keyword>
<evidence type="ECO:0000256" key="18">
    <source>
        <dbReference type="ARBA" id="ARBA00022989"/>
    </source>
</evidence>
<dbReference type="GO" id="GO:0007229">
    <property type="term" value="P:integrin-mediated signaling pathway"/>
    <property type="evidence" value="ECO:0007669"/>
    <property type="project" value="UniProtKB-KW"/>
</dbReference>
<keyword evidence="16 25" id="KW-0130">Cell adhesion</keyword>
<feature type="disulfide bond" evidence="24">
    <location>
        <begin position="22"/>
        <end position="32"/>
    </location>
</feature>
<keyword evidence="10 25" id="KW-0812">Transmembrane</keyword>
<dbReference type="GO" id="GO:0042470">
    <property type="term" value="C:melanosome"/>
    <property type="evidence" value="ECO:0007669"/>
    <property type="project" value="UniProtKB-SubCell"/>
</dbReference>
<dbReference type="InParanoid" id="A0A4W3HV82"/>
<keyword evidence="13" id="KW-0677">Repeat</keyword>
<keyword evidence="21 24" id="KW-1015">Disulfide bond</keyword>
<keyword evidence="11" id="KW-0479">Metal-binding</keyword>
<dbReference type="PROSITE" id="PS52047">
    <property type="entry name" value="I_EGF_2"/>
    <property type="match status" value="2"/>
</dbReference>
<evidence type="ECO:0000256" key="10">
    <source>
        <dbReference type="ARBA" id="ARBA00022692"/>
    </source>
</evidence>
<dbReference type="PROSITE" id="PS00243">
    <property type="entry name" value="I_EGF_1"/>
    <property type="match status" value="1"/>
</dbReference>
<comment type="similarity">
    <text evidence="5 25">Belongs to the integrin beta chain family.</text>
</comment>
<evidence type="ECO:0000256" key="8">
    <source>
        <dbReference type="ARBA" id="ARBA00022541"/>
    </source>
</evidence>
<dbReference type="Gene3D" id="4.10.1240.30">
    <property type="match status" value="1"/>
</dbReference>
<dbReference type="PANTHER" id="PTHR10082">
    <property type="entry name" value="INTEGRIN BETA SUBUNIT"/>
    <property type="match status" value="1"/>
</dbReference>
<feature type="disulfide bond" evidence="24">
    <location>
        <begin position="521"/>
        <end position="556"/>
    </location>
</feature>
<keyword evidence="18" id="KW-1133">Transmembrane helix</keyword>
<keyword evidence="23" id="KW-0966">Cell projection</keyword>
<feature type="disulfide bond" evidence="24">
    <location>
        <begin position="389"/>
        <end position="403"/>
    </location>
</feature>
<dbReference type="InterPro" id="IPR016201">
    <property type="entry name" value="PSI"/>
</dbReference>
<evidence type="ECO:0000259" key="26">
    <source>
        <dbReference type="SMART" id="SM00187"/>
    </source>
</evidence>
<dbReference type="FunFam" id="2.10.25.10:FF:000075">
    <property type="entry name" value="Integrin beta"/>
    <property type="match status" value="1"/>
</dbReference>
<comment type="subcellular location">
    <subcellularLocation>
        <location evidence="25">Cell membrane</location>
        <topology evidence="25">Single-pass type I membrane protein</topology>
    </subcellularLocation>
    <subcellularLocation>
        <location evidence="3">Cell projection</location>
        <location evidence="3">Invadopodium membrane</location>
        <topology evidence="3">Single-pass type I membrane protein</topology>
    </subcellularLocation>
    <subcellularLocation>
        <location evidence="4">Cell projection</location>
        <location evidence="4">Lamellipodium</location>
    </subcellularLocation>
    <subcellularLocation>
        <location evidence="1">Cell projection</location>
        <location evidence="1">Ruffle membrane</location>
        <topology evidence="1">Single-pass type I membrane protein</topology>
    </subcellularLocation>
    <subcellularLocation>
        <location evidence="2">Melanosome</location>
    </subcellularLocation>
</comment>
<feature type="domain" description="Integrin beta subunit VWA" evidence="26">
    <location>
        <begin position="21"/>
        <end position="453"/>
    </location>
</feature>
<evidence type="ECO:0000256" key="5">
    <source>
        <dbReference type="ARBA" id="ARBA00007449"/>
    </source>
</evidence>
<evidence type="ECO:0000256" key="3">
    <source>
        <dbReference type="ARBA" id="ARBA00004297"/>
    </source>
</evidence>
<evidence type="ECO:0000256" key="1">
    <source>
        <dbReference type="ARBA" id="ARBA00004199"/>
    </source>
</evidence>
<keyword evidence="8" id="KW-0517">Myogenesis</keyword>
<dbReference type="Proteomes" id="UP000314986">
    <property type="component" value="Unassembled WGS sequence"/>
</dbReference>
<feature type="disulfide bond" evidence="24">
    <location>
        <begin position="519"/>
        <end position="524"/>
    </location>
</feature>
<evidence type="ECO:0000259" key="27">
    <source>
        <dbReference type="SMART" id="SM00423"/>
    </source>
</evidence>
<dbReference type="Pfam" id="PF00362">
    <property type="entry name" value="Integrin_beta"/>
    <property type="match status" value="1"/>
</dbReference>
<feature type="disulfide bond" evidence="24">
    <location>
        <begin position="621"/>
        <end position="624"/>
    </location>
</feature>
<keyword evidence="15" id="KW-0460">Magnesium</keyword>
<dbReference type="PIRSF" id="PIRSF002512">
    <property type="entry name" value="Integrin_B"/>
    <property type="match status" value="1"/>
</dbReference>
<feature type="disulfide bond" evidence="24">
    <location>
        <begin position="601"/>
        <end position="606"/>
    </location>
</feature>
<feature type="disulfide bond" evidence="24">
    <location>
        <begin position="479"/>
        <end position="488"/>
    </location>
</feature>
<dbReference type="Gene3D" id="2.10.25.10">
    <property type="entry name" value="Laminin"/>
    <property type="match status" value="4"/>
</dbReference>
<sequence>GRNLPFHLSATNECLKANATSCGECIQAGKNCGWCMKIDFVQYGVPNSVRCDDRESLVYRGCPKRYIESPKGSQRIFVNKIPFRRLSGEKMKLEDIIQIRPQKLSLKLRSGEPQIFPLNFKRAEDYPIDLYYLLDLSASMKDNLENVKRLGTDLVNEMRNIVSDFRIGKNFCLVSDFHSLSSCSLTPFKMVLLWFTLWFLCTNPFSFRNVLPLTSDIGRFKAVVNEQTVSESRDPAEGAFDAIMQIAVCENEIAWRNATRLLVFSTDSGFNFAEGGDIGSVLPIDAGCQLNPQGFYTKSGYDDHPSIPHLVQKLTTNNIQLIFAVTKQSQAVYKALRDLIPKSEVGVLSSNSSNVIKSVLDAYHALSSEVILENSKLPEGVTIDYTAHCKNNTVYKGEDGRKCSSIQIGDEVSFNIRITANTCLGKGKKATVEIKPIGFSERVKVTLRVICECGCQELAVVNSPECYGNGALECGACRCREGHVGQHCECDISDLDSEELNASCRRDRTAPICSNIGDCICGECVCPKRESPNEIISGRYCECDNFSCERSNGLICGGNGVCTCGWCQCRDNFTGSACECSLDQSTCISRNGQICNGRGICQCGRCKCMDHIYVGPTCDVCPTCLGLCDVYKDCVQCKAFGKGPKKNTCDQCEFEVTLVEQLPESESTVPCKARDEEDCWFMYTYSLFDQNVPVVHVGEKIKPTGPIIVTEPFQSLEACCGISLLLNSILFSYLFVSSLQKNSYCPSENMKVRDES</sequence>
<dbReference type="InterPro" id="IPR002369">
    <property type="entry name" value="Integrin_bsu_VWA"/>
</dbReference>
<feature type="disulfide bond" evidence="24">
    <location>
        <begin position="25"/>
        <end position="62"/>
    </location>
</feature>
<keyword evidence="14" id="KW-0106">Calcium</keyword>
<dbReference type="InterPro" id="IPR015812">
    <property type="entry name" value="Integrin_bsu"/>
</dbReference>
<evidence type="ECO:0000256" key="16">
    <source>
        <dbReference type="ARBA" id="ARBA00022889"/>
    </source>
</evidence>
<reference evidence="29" key="5">
    <citation type="submission" date="2025-09" db="UniProtKB">
        <authorList>
            <consortium name="Ensembl"/>
        </authorList>
    </citation>
    <scope>IDENTIFICATION</scope>
</reference>
<keyword evidence="9" id="KW-0597">Phosphoprotein</keyword>
<evidence type="ECO:0000256" key="4">
    <source>
        <dbReference type="ARBA" id="ARBA00004510"/>
    </source>
</evidence>
<dbReference type="Ensembl" id="ENSCMIT00000021743.1">
    <property type="protein sequence ID" value="ENSCMIP00000021358.1"/>
    <property type="gene ID" value="ENSCMIG00000009686.1"/>
</dbReference>
<dbReference type="SMART" id="SM01242">
    <property type="entry name" value="Integrin_B_tail"/>
    <property type="match status" value="1"/>
</dbReference>
<dbReference type="FunFam" id="2.10.25.10:FF:000043">
    <property type="entry name" value="Integrin beta"/>
    <property type="match status" value="1"/>
</dbReference>
<dbReference type="InterPro" id="IPR012896">
    <property type="entry name" value="Integrin_bsu_tail"/>
</dbReference>
<dbReference type="InterPro" id="IPR036465">
    <property type="entry name" value="vWFA_dom_sf"/>
</dbReference>
<feature type="disulfide bond" evidence="24">
    <location>
        <begin position="603"/>
        <end position="649"/>
    </location>
</feature>
<gene>
    <name evidence="29" type="primary">LOC103188813</name>
</gene>
<feature type="disulfide bond" evidence="24">
    <location>
        <begin position="562"/>
        <end position="567"/>
    </location>
</feature>
<evidence type="ECO:0000256" key="19">
    <source>
        <dbReference type="ARBA" id="ARBA00023037"/>
    </source>
</evidence>
<keyword evidence="17" id="KW-0965">Cell junction</keyword>
<dbReference type="SMART" id="SM00423">
    <property type="entry name" value="PSI"/>
    <property type="match status" value="1"/>
</dbReference>
<evidence type="ECO:0000256" key="13">
    <source>
        <dbReference type="ARBA" id="ARBA00022737"/>
    </source>
</evidence>